<evidence type="ECO:0000313" key="3">
    <source>
        <dbReference type="Proteomes" id="UP000011087"/>
    </source>
</evidence>
<proteinExistence type="predicted"/>
<keyword evidence="3" id="KW-1185">Reference proteome</keyword>
<accession>L1JF87</accession>
<dbReference type="HOGENOM" id="CLU_1963780_0_0_1"/>
<dbReference type="EMBL" id="JH992993">
    <property type="protein sequence ID" value="EKX46760.1"/>
    <property type="molecule type" value="Genomic_DNA"/>
</dbReference>
<dbReference type="PaxDb" id="55529-EKX46760"/>
<reference evidence="3" key="2">
    <citation type="submission" date="2012-11" db="EMBL/GenBank/DDBJ databases">
        <authorList>
            <person name="Kuo A."/>
            <person name="Curtis B.A."/>
            <person name="Tanifuji G."/>
            <person name="Burki F."/>
            <person name="Gruber A."/>
            <person name="Irimia M."/>
            <person name="Maruyama S."/>
            <person name="Arias M.C."/>
            <person name="Ball S.G."/>
            <person name="Gile G.H."/>
            <person name="Hirakawa Y."/>
            <person name="Hopkins J.F."/>
            <person name="Rensing S.A."/>
            <person name="Schmutz J."/>
            <person name="Symeonidi A."/>
            <person name="Elias M."/>
            <person name="Eveleigh R.J."/>
            <person name="Herman E.K."/>
            <person name="Klute M.J."/>
            <person name="Nakayama T."/>
            <person name="Obornik M."/>
            <person name="Reyes-Prieto A."/>
            <person name="Armbrust E.V."/>
            <person name="Aves S.J."/>
            <person name="Beiko R.G."/>
            <person name="Coutinho P."/>
            <person name="Dacks J.B."/>
            <person name="Durnford D.G."/>
            <person name="Fast N.M."/>
            <person name="Green B.R."/>
            <person name="Grisdale C."/>
            <person name="Hempe F."/>
            <person name="Henrissat B."/>
            <person name="Hoppner M.P."/>
            <person name="Ishida K.-I."/>
            <person name="Kim E."/>
            <person name="Koreny L."/>
            <person name="Kroth P.G."/>
            <person name="Liu Y."/>
            <person name="Malik S.-B."/>
            <person name="Maier U.G."/>
            <person name="McRose D."/>
            <person name="Mock T."/>
            <person name="Neilson J.A."/>
            <person name="Onodera N.T."/>
            <person name="Poole A.M."/>
            <person name="Pritham E.J."/>
            <person name="Richards T.A."/>
            <person name="Rocap G."/>
            <person name="Roy S.W."/>
            <person name="Sarai C."/>
            <person name="Schaack S."/>
            <person name="Shirato S."/>
            <person name="Slamovits C.H."/>
            <person name="Spencer D.F."/>
            <person name="Suzuki S."/>
            <person name="Worden A.Z."/>
            <person name="Zauner S."/>
            <person name="Barry K."/>
            <person name="Bell C."/>
            <person name="Bharti A.K."/>
            <person name="Crow J.A."/>
            <person name="Grimwood J."/>
            <person name="Kramer R."/>
            <person name="Lindquist E."/>
            <person name="Lucas S."/>
            <person name="Salamov A."/>
            <person name="McFadden G.I."/>
            <person name="Lane C.E."/>
            <person name="Keeling P.J."/>
            <person name="Gray M.W."/>
            <person name="Grigoriev I.V."/>
            <person name="Archibald J.M."/>
        </authorList>
    </citation>
    <scope>NUCLEOTIDE SEQUENCE</scope>
    <source>
        <strain evidence="3">CCMP2712</strain>
    </source>
</reference>
<reference evidence="2" key="3">
    <citation type="submission" date="2016-03" db="UniProtKB">
        <authorList>
            <consortium name="EnsemblProtists"/>
        </authorList>
    </citation>
    <scope>IDENTIFICATION</scope>
</reference>
<sequence length="128" mass="13641">MLDGAACQPGLSSEDSLSAQLSFASKSLNNSTKRLIEACNSVKELQGHLKNMNFMDITAQCKTTGAEFSLSDASSSLDNLKSRVQSQKEGAGTAPAVVRTWLPHLDGEEADLKEQGSVNLVRTWLGAV</sequence>
<dbReference type="RefSeq" id="XP_005833740.1">
    <property type="nucleotide sequence ID" value="XM_005833683.1"/>
</dbReference>
<protein>
    <submittedName>
        <fullName evidence="1 2">Uncharacterized protein</fullName>
    </submittedName>
</protein>
<dbReference type="AlphaFoldDB" id="L1JF87"/>
<reference evidence="1 3" key="1">
    <citation type="journal article" date="2012" name="Nature">
        <title>Algal genomes reveal evolutionary mosaicism and the fate of nucleomorphs.</title>
        <authorList>
            <consortium name="DOE Joint Genome Institute"/>
            <person name="Curtis B.A."/>
            <person name="Tanifuji G."/>
            <person name="Burki F."/>
            <person name="Gruber A."/>
            <person name="Irimia M."/>
            <person name="Maruyama S."/>
            <person name="Arias M.C."/>
            <person name="Ball S.G."/>
            <person name="Gile G.H."/>
            <person name="Hirakawa Y."/>
            <person name="Hopkins J.F."/>
            <person name="Kuo A."/>
            <person name="Rensing S.A."/>
            <person name="Schmutz J."/>
            <person name="Symeonidi A."/>
            <person name="Elias M."/>
            <person name="Eveleigh R.J."/>
            <person name="Herman E.K."/>
            <person name="Klute M.J."/>
            <person name="Nakayama T."/>
            <person name="Obornik M."/>
            <person name="Reyes-Prieto A."/>
            <person name="Armbrust E.V."/>
            <person name="Aves S.J."/>
            <person name="Beiko R.G."/>
            <person name="Coutinho P."/>
            <person name="Dacks J.B."/>
            <person name="Durnford D.G."/>
            <person name="Fast N.M."/>
            <person name="Green B.R."/>
            <person name="Grisdale C.J."/>
            <person name="Hempel F."/>
            <person name="Henrissat B."/>
            <person name="Hoppner M.P."/>
            <person name="Ishida K."/>
            <person name="Kim E."/>
            <person name="Koreny L."/>
            <person name="Kroth P.G."/>
            <person name="Liu Y."/>
            <person name="Malik S.B."/>
            <person name="Maier U.G."/>
            <person name="McRose D."/>
            <person name="Mock T."/>
            <person name="Neilson J.A."/>
            <person name="Onodera N.T."/>
            <person name="Poole A.M."/>
            <person name="Pritham E.J."/>
            <person name="Richards T.A."/>
            <person name="Rocap G."/>
            <person name="Roy S.W."/>
            <person name="Sarai C."/>
            <person name="Schaack S."/>
            <person name="Shirato S."/>
            <person name="Slamovits C.H."/>
            <person name="Spencer D.F."/>
            <person name="Suzuki S."/>
            <person name="Worden A.Z."/>
            <person name="Zauner S."/>
            <person name="Barry K."/>
            <person name="Bell C."/>
            <person name="Bharti A.K."/>
            <person name="Crow J.A."/>
            <person name="Grimwood J."/>
            <person name="Kramer R."/>
            <person name="Lindquist E."/>
            <person name="Lucas S."/>
            <person name="Salamov A."/>
            <person name="McFadden G.I."/>
            <person name="Lane C.E."/>
            <person name="Keeling P.J."/>
            <person name="Gray M.W."/>
            <person name="Grigoriev I.V."/>
            <person name="Archibald J.M."/>
        </authorList>
    </citation>
    <scope>NUCLEOTIDE SEQUENCE</scope>
    <source>
        <strain evidence="1 3">CCMP2712</strain>
    </source>
</reference>
<organism evidence="1">
    <name type="scientific">Guillardia theta (strain CCMP2712)</name>
    <name type="common">Cryptophyte</name>
    <dbReference type="NCBI Taxonomy" id="905079"/>
    <lineage>
        <taxon>Eukaryota</taxon>
        <taxon>Cryptophyceae</taxon>
        <taxon>Pyrenomonadales</taxon>
        <taxon>Geminigeraceae</taxon>
        <taxon>Guillardia</taxon>
    </lineage>
</organism>
<dbReference type="GeneID" id="17303348"/>
<gene>
    <name evidence="1" type="ORF">GUITHDRAFT_152318</name>
</gene>
<evidence type="ECO:0000313" key="2">
    <source>
        <dbReference type="EnsemblProtists" id="EKX46760"/>
    </source>
</evidence>
<dbReference type="EnsemblProtists" id="EKX46760">
    <property type="protein sequence ID" value="EKX46760"/>
    <property type="gene ID" value="GUITHDRAFT_152318"/>
</dbReference>
<dbReference type="KEGG" id="gtt:GUITHDRAFT_152318"/>
<evidence type="ECO:0000313" key="1">
    <source>
        <dbReference type="EMBL" id="EKX46760.1"/>
    </source>
</evidence>
<name>L1JF87_GUITC</name>
<dbReference type="Proteomes" id="UP000011087">
    <property type="component" value="Unassembled WGS sequence"/>
</dbReference>